<dbReference type="InterPro" id="IPR049883">
    <property type="entry name" value="NOTCH1_EGF-like"/>
</dbReference>
<comment type="caution">
    <text evidence="11">Lacks conserved residue(s) required for the propagation of feature annotation.</text>
</comment>
<evidence type="ECO:0000259" key="12">
    <source>
        <dbReference type="PROSITE" id="PS50026"/>
    </source>
</evidence>
<dbReference type="FunFam" id="2.10.25.10:FF:000010">
    <property type="entry name" value="Pro-epidermal growth factor"/>
    <property type="match status" value="1"/>
</dbReference>
<evidence type="ECO:0000256" key="6">
    <source>
        <dbReference type="ARBA" id="ARBA00022729"/>
    </source>
</evidence>
<dbReference type="PROSITE" id="PS50026">
    <property type="entry name" value="EGF_3"/>
    <property type="match status" value="3"/>
</dbReference>
<keyword evidence="6" id="KW-0732">Signal</keyword>
<gene>
    <name evidence="13" type="ORF">C7M84_015285</name>
</gene>
<evidence type="ECO:0000256" key="2">
    <source>
        <dbReference type="ARBA" id="ARBA00006127"/>
    </source>
</evidence>
<keyword evidence="4" id="KW-0272">Extracellular matrix</keyword>
<evidence type="ECO:0000256" key="9">
    <source>
        <dbReference type="ARBA" id="ARBA00023157"/>
    </source>
</evidence>
<reference evidence="13 14" key="1">
    <citation type="submission" date="2018-04" db="EMBL/GenBank/DDBJ databases">
        <authorList>
            <person name="Zhang X."/>
            <person name="Yuan J."/>
            <person name="Li F."/>
            <person name="Xiang J."/>
        </authorList>
    </citation>
    <scope>NUCLEOTIDE SEQUENCE [LARGE SCALE GENOMIC DNA]</scope>
    <source>
        <tissue evidence="13">Muscle</tissue>
    </source>
</reference>
<feature type="domain" description="EGF-like" evidence="12">
    <location>
        <begin position="54"/>
        <end position="97"/>
    </location>
</feature>
<evidence type="ECO:0000256" key="3">
    <source>
        <dbReference type="ARBA" id="ARBA00022525"/>
    </source>
</evidence>
<keyword evidence="10" id="KW-0325">Glycoprotein</keyword>
<dbReference type="InterPro" id="IPR055088">
    <property type="entry name" value="Fibulin_C"/>
</dbReference>
<dbReference type="EMBL" id="QCYY01002904">
    <property type="protein sequence ID" value="ROT66682.1"/>
    <property type="molecule type" value="Genomic_DNA"/>
</dbReference>
<keyword evidence="3" id="KW-0964">Secreted</keyword>
<dbReference type="FunFam" id="2.10.25.10:FF:000240">
    <property type="entry name" value="Vitamin K-dependent protein S"/>
    <property type="match status" value="1"/>
</dbReference>
<dbReference type="InterPro" id="IPR000152">
    <property type="entry name" value="EGF-type_Asp/Asn_hydroxyl_site"/>
</dbReference>
<evidence type="ECO:0000313" key="13">
    <source>
        <dbReference type="EMBL" id="ROT66682.1"/>
    </source>
</evidence>
<feature type="domain" description="EGF-like" evidence="12">
    <location>
        <begin position="98"/>
        <end position="138"/>
    </location>
</feature>
<evidence type="ECO:0000256" key="11">
    <source>
        <dbReference type="PROSITE-ProRule" id="PRU00076"/>
    </source>
</evidence>
<keyword evidence="7" id="KW-0677">Repeat</keyword>
<dbReference type="InterPro" id="IPR018097">
    <property type="entry name" value="EGF_Ca-bd_CS"/>
</dbReference>
<dbReference type="InterPro" id="IPR009030">
    <property type="entry name" value="Growth_fac_rcpt_cys_sf"/>
</dbReference>
<evidence type="ECO:0000256" key="4">
    <source>
        <dbReference type="ARBA" id="ARBA00022530"/>
    </source>
</evidence>
<dbReference type="Proteomes" id="UP000283509">
    <property type="component" value="Unassembled WGS sequence"/>
</dbReference>
<dbReference type="GO" id="GO:0005509">
    <property type="term" value="F:calcium ion binding"/>
    <property type="evidence" value="ECO:0007669"/>
    <property type="project" value="InterPro"/>
</dbReference>
<keyword evidence="8" id="KW-0106">Calcium</keyword>
<evidence type="ECO:0000256" key="8">
    <source>
        <dbReference type="ARBA" id="ARBA00022837"/>
    </source>
</evidence>
<evidence type="ECO:0000256" key="1">
    <source>
        <dbReference type="ARBA" id="ARBA00004498"/>
    </source>
</evidence>
<keyword evidence="9" id="KW-1015">Disulfide bond</keyword>
<dbReference type="PROSITE" id="PS01186">
    <property type="entry name" value="EGF_2"/>
    <property type="match status" value="4"/>
</dbReference>
<evidence type="ECO:0000256" key="7">
    <source>
        <dbReference type="ARBA" id="ARBA00022737"/>
    </source>
</evidence>
<dbReference type="InterPro" id="IPR001881">
    <property type="entry name" value="EGF-like_Ca-bd_dom"/>
</dbReference>
<dbReference type="Pfam" id="PF22914">
    <property type="entry name" value="Fibulin_C"/>
    <property type="match status" value="1"/>
</dbReference>
<dbReference type="PROSITE" id="PS00010">
    <property type="entry name" value="ASX_HYDROXYL"/>
    <property type="match status" value="4"/>
</dbReference>
<protein>
    <recommendedName>
        <fullName evidence="12">EGF-like domain-containing protein</fullName>
    </recommendedName>
</protein>
<dbReference type="FunFam" id="2.10.25.10:FF:000210">
    <property type="entry name" value="Hemicentin 1"/>
    <property type="match status" value="1"/>
</dbReference>
<dbReference type="InterPro" id="IPR026823">
    <property type="entry name" value="cEGF"/>
</dbReference>
<dbReference type="PANTHER" id="PTHR47333:SF4">
    <property type="entry name" value="EGF-LIKE DOMAIN-CONTAINING PROTEIN"/>
    <property type="match status" value="1"/>
</dbReference>
<dbReference type="PROSITE" id="PS01187">
    <property type="entry name" value="EGF_CA"/>
    <property type="match status" value="4"/>
</dbReference>
<dbReference type="AlphaFoldDB" id="A0A3R7Q2C8"/>
<dbReference type="SMART" id="SM00179">
    <property type="entry name" value="EGF_CA"/>
    <property type="match status" value="5"/>
</dbReference>
<dbReference type="OrthoDB" id="10022113at2759"/>
<evidence type="ECO:0000256" key="5">
    <source>
        <dbReference type="ARBA" id="ARBA00022536"/>
    </source>
</evidence>
<comment type="subcellular location">
    <subcellularLocation>
        <location evidence="1">Secreted</location>
        <location evidence="1">Extracellular space</location>
        <location evidence="1">Extracellular matrix</location>
    </subcellularLocation>
</comment>
<evidence type="ECO:0000313" key="14">
    <source>
        <dbReference type="Proteomes" id="UP000283509"/>
    </source>
</evidence>
<keyword evidence="14" id="KW-1185">Reference proteome</keyword>
<dbReference type="CDD" id="cd00054">
    <property type="entry name" value="EGF_CA"/>
    <property type="match status" value="4"/>
</dbReference>
<dbReference type="PANTHER" id="PTHR47333">
    <property type="entry name" value="VON WILLEBRAND FACTOR C AND EGF DOMAIN-CONTAINING PROTEIN"/>
    <property type="match status" value="1"/>
</dbReference>
<dbReference type="Pfam" id="PF07645">
    <property type="entry name" value="EGF_CA"/>
    <property type="match status" value="2"/>
</dbReference>
<organism evidence="13 14">
    <name type="scientific">Penaeus vannamei</name>
    <name type="common">Whiteleg shrimp</name>
    <name type="synonym">Litopenaeus vannamei</name>
    <dbReference type="NCBI Taxonomy" id="6689"/>
    <lineage>
        <taxon>Eukaryota</taxon>
        <taxon>Metazoa</taxon>
        <taxon>Ecdysozoa</taxon>
        <taxon>Arthropoda</taxon>
        <taxon>Crustacea</taxon>
        <taxon>Multicrustacea</taxon>
        <taxon>Malacostraca</taxon>
        <taxon>Eumalacostraca</taxon>
        <taxon>Eucarida</taxon>
        <taxon>Decapoda</taxon>
        <taxon>Dendrobranchiata</taxon>
        <taxon>Penaeoidea</taxon>
        <taxon>Penaeidae</taxon>
        <taxon>Penaeus</taxon>
    </lineage>
</organism>
<dbReference type="SUPFAM" id="SSF57184">
    <property type="entry name" value="Growth factor receptor domain"/>
    <property type="match status" value="2"/>
</dbReference>
<reference evidence="13 14" key="2">
    <citation type="submission" date="2019-01" db="EMBL/GenBank/DDBJ databases">
        <title>The decoding of complex shrimp genome reveals the adaptation for benthos swimmer, frequently molting mechanism and breeding impact on genome.</title>
        <authorList>
            <person name="Sun Y."/>
            <person name="Gao Y."/>
            <person name="Yu Y."/>
        </authorList>
    </citation>
    <scope>NUCLEOTIDE SEQUENCE [LARGE SCALE GENOMIC DNA]</scope>
    <source>
        <tissue evidence="13">Muscle</tissue>
    </source>
</reference>
<dbReference type="Pfam" id="PF12662">
    <property type="entry name" value="cEGF"/>
    <property type="match status" value="2"/>
</dbReference>
<sequence length="392" mass="43832">MLTGSLYVCFLDIDECADGSHQCTGNQLCSNRQGSYICQCPPGYRLNSLRQCQDVNECESYFGNICSNTAVCENTEGSYRCNCKKGFKHKADGLACEDVDECTEVDGICHHNCINVWGSYQCTCQPGFTIARDNRTCTDIDECSEYRGRGRLCIGICVNTPGTFKCSCPDGYQLASDGHTCKDIDECETESPCRGENEVCVNTRGGYKCNAIECPDSYTRDTEHKNRCKKAPVFCRDDDETCRRQPLSYSYNFLPLVSNLTLPPTGQVDLFTMRGPLWSYTTVQFDLELESARAPLGVEAAKREFFHLKRTSYNQAVISLGSEERFELLPHPPYFPDLGSFSPFPTHEAASAGSLSLMTRRSRARVWKEGIFTVEDETRSASRPKAIALKES</sequence>
<comment type="caution">
    <text evidence="13">The sequence shown here is derived from an EMBL/GenBank/DDBJ whole genome shotgun (WGS) entry which is preliminary data.</text>
</comment>
<name>A0A3R7Q2C8_PENVA</name>
<keyword evidence="5 11" id="KW-0245">EGF-like domain</keyword>
<accession>A0A3R7Q2C8</accession>
<feature type="domain" description="EGF-like" evidence="12">
    <location>
        <begin position="12"/>
        <end position="53"/>
    </location>
</feature>
<comment type="similarity">
    <text evidence="2">Belongs to the fibulin family.</text>
</comment>
<dbReference type="SMART" id="SM00181">
    <property type="entry name" value="EGF"/>
    <property type="match status" value="5"/>
</dbReference>
<dbReference type="Gene3D" id="2.10.25.10">
    <property type="entry name" value="Laminin"/>
    <property type="match status" value="5"/>
</dbReference>
<dbReference type="FunFam" id="2.10.25.10:FF:000017">
    <property type="entry name" value="latent-transforming growth factor beta-binding protein 4 isoform X1"/>
    <property type="match status" value="1"/>
</dbReference>
<dbReference type="InterPro" id="IPR052080">
    <property type="entry name" value="vWF_C/EGF_Fibrillin"/>
</dbReference>
<evidence type="ECO:0000256" key="10">
    <source>
        <dbReference type="ARBA" id="ARBA00023180"/>
    </source>
</evidence>
<dbReference type="STRING" id="6689.A0A3R7Q2C8"/>
<proteinExistence type="inferred from homology"/>
<dbReference type="InterPro" id="IPR000742">
    <property type="entry name" value="EGF"/>
</dbReference>